<feature type="region of interest" description="Disordered" evidence="1">
    <location>
        <begin position="530"/>
        <end position="557"/>
    </location>
</feature>
<feature type="compositionally biased region" description="Acidic residues" evidence="1">
    <location>
        <begin position="530"/>
        <end position="542"/>
    </location>
</feature>
<dbReference type="EMBL" id="JAVRQU010000019">
    <property type="protein sequence ID" value="KAK5692465.1"/>
    <property type="molecule type" value="Genomic_DNA"/>
</dbReference>
<proteinExistence type="predicted"/>
<feature type="compositionally biased region" description="Low complexity" evidence="1">
    <location>
        <begin position="249"/>
        <end position="259"/>
    </location>
</feature>
<feature type="region of interest" description="Disordered" evidence="1">
    <location>
        <begin position="1"/>
        <end position="80"/>
    </location>
</feature>
<feature type="compositionally biased region" description="Polar residues" evidence="1">
    <location>
        <begin position="657"/>
        <end position="672"/>
    </location>
</feature>
<dbReference type="AlphaFoldDB" id="A0AAN7ZR94"/>
<name>A0AAN7ZR94_9PEZI</name>
<comment type="caution">
    <text evidence="2">The sequence shown here is derived from an EMBL/GenBank/DDBJ whole genome shotgun (WGS) entry which is preliminary data.</text>
</comment>
<feature type="compositionally biased region" description="Acidic residues" evidence="1">
    <location>
        <begin position="50"/>
        <end position="74"/>
    </location>
</feature>
<feature type="compositionally biased region" description="Acidic residues" evidence="1">
    <location>
        <begin position="260"/>
        <end position="272"/>
    </location>
</feature>
<accession>A0AAN7ZR94</accession>
<gene>
    <name evidence="2" type="ORF">LTR97_010774</name>
</gene>
<feature type="compositionally biased region" description="Basic and acidic residues" evidence="1">
    <location>
        <begin position="229"/>
        <end position="239"/>
    </location>
</feature>
<evidence type="ECO:0000256" key="1">
    <source>
        <dbReference type="SAM" id="MobiDB-lite"/>
    </source>
</evidence>
<feature type="region of interest" description="Disordered" evidence="1">
    <location>
        <begin position="301"/>
        <end position="399"/>
    </location>
</feature>
<evidence type="ECO:0000313" key="3">
    <source>
        <dbReference type="Proteomes" id="UP001310594"/>
    </source>
</evidence>
<feature type="compositionally biased region" description="Low complexity" evidence="1">
    <location>
        <begin position="27"/>
        <end position="40"/>
    </location>
</feature>
<sequence length="672" mass="72782">MSGPSFPPVSNRDVQKQQQQSMRTHNGSAKSSTASKAARAGRPESTVSDADSEDGAEEADSSANEGSDDEDSEPDVMALSGAQRLRLAGFEAGDMFADDGLDAVAGTQASDENDDDYAGVEDVSDDDEDMDRANGIGALRAAAEQDLIEEYPIDEELRIAEDMTEDLDAMALHRDEALAQSLSLQYGDGMHENEFSLDDDPFAGLQFNDSAYQELYDEAERGLGMCIPPKDERADDTTGTKKRVRFLEPEMVSRSSSVSSEDDPDEMYPDLFDAQDDPALRQRFGLDVDLDAGFHMNNSDAGSCYDFDGEEERMAFAIDDEESDSDEDSYGGDTEDEGDKTDVESEEEILAMHKRAAEARKSAPSTPTPVSRRASPTAQAAGSPSTPKTGRGPRLGKFVVDKTKATISSDTMSNRIKIQPPQQPAEKDKAFWKHVQTMKGRNGPARSAAYYSMRTGATKNMPERPFTAQSTLGSMFNGNLDILRNNDVSGIGGHLFPATVTRSNSLTETLVGDSDSEVEEVNMQDYIDLEDDDDESDGEDPDAIFSPVSDTQSSLSSLDARRSDSLLDHFDQHRGLVGSFRRNQNFAKQVSSLASHPVKRASTLESNALQKGRRAAANIPITPARKKRISQDLSFAGAGVRKAVSSPLSAKRPHSRPGSSSGMSQTLGPSLM</sequence>
<feature type="compositionally biased region" description="Polar residues" evidence="1">
    <location>
        <begin position="363"/>
        <end position="388"/>
    </location>
</feature>
<feature type="compositionally biased region" description="Polar residues" evidence="1">
    <location>
        <begin position="16"/>
        <end position="26"/>
    </location>
</feature>
<evidence type="ECO:0000313" key="2">
    <source>
        <dbReference type="EMBL" id="KAK5692465.1"/>
    </source>
</evidence>
<feature type="region of interest" description="Disordered" evidence="1">
    <location>
        <begin position="640"/>
        <end position="672"/>
    </location>
</feature>
<dbReference type="Proteomes" id="UP001310594">
    <property type="component" value="Unassembled WGS sequence"/>
</dbReference>
<feature type="compositionally biased region" description="Acidic residues" evidence="1">
    <location>
        <begin position="111"/>
        <end position="130"/>
    </location>
</feature>
<feature type="compositionally biased region" description="Acidic residues" evidence="1">
    <location>
        <begin position="318"/>
        <end position="349"/>
    </location>
</feature>
<reference evidence="2" key="1">
    <citation type="submission" date="2023-08" db="EMBL/GenBank/DDBJ databases">
        <title>Black Yeasts Isolated from many extreme environments.</title>
        <authorList>
            <person name="Coleine C."/>
            <person name="Stajich J.E."/>
            <person name="Selbmann L."/>
        </authorList>
    </citation>
    <scope>NUCLEOTIDE SEQUENCE</scope>
    <source>
        <strain evidence="2">CCFEE 5810</strain>
    </source>
</reference>
<feature type="region of interest" description="Disordered" evidence="1">
    <location>
        <begin position="101"/>
        <end position="131"/>
    </location>
</feature>
<protein>
    <submittedName>
        <fullName evidence="2">Uncharacterized protein</fullName>
    </submittedName>
</protein>
<organism evidence="2 3">
    <name type="scientific">Elasticomyces elasticus</name>
    <dbReference type="NCBI Taxonomy" id="574655"/>
    <lineage>
        <taxon>Eukaryota</taxon>
        <taxon>Fungi</taxon>
        <taxon>Dikarya</taxon>
        <taxon>Ascomycota</taxon>
        <taxon>Pezizomycotina</taxon>
        <taxon>Dothideomycetes</taxon>
        <taxon>Dothideomycetidae</taxon>
        <taxon>Mycosphaerellales</taxon>
        <taxon>Teratosphaeriaceae</taxon>
        <taxon>Elasticomyces</taxon>
    </lineage>
</organism>
<feature type="region of interest" description="Disordered" evidence="1">
    <location>
        <begin position="223"/>
        <end position="272"/>
    </location>
</feature>